<dbReference type="EMBL" id="NBTZ01000036">
    <property type="protein sequence ID" value="OTP76483.1"/>
    <property type="molecule type" value="Genomic_DNA"/>
</dbReference>
<proteinExistence type="predicted"/>
<feature type="transmembrane region" description="Helical" evidence="1">
    <location>
        <begin position="33"/>
        <end position="55"/>
    </location>
</feature>
<name>A0A242MYT2_CABSO</name>
<keyword evidence="1" id="KW-0812">Transmembrane</keyword>
<protein>
    <submittedName>
        <fullName evidence="2">Uncharacterized protein</fullName>
    </submittedName>
</protein>
<accession>A0A242MYT2</accession>
<comment type="caution">
    <text evidence="2">The sequence shown here is derived from an EMBL/GenBank/DDBJ whole genome shotgun (WGS) entry which is preliminary data.</text>
</comment>
<gene>
    <name evidence="2" type="ORF">PAMC26577_10465</name>
</gene>
<evidence type="ECO:0000313" key="2">
    <source>
        <dbReference type="EMBL" id="OTP76483.1"/>
    </source>
</evidence>
<keyword evidence="1" id="KW-1133">Transmembrane helix</keyword>
<dbReference type="Proteomes" id="UP000195221">
    <property type="component" value="Unassembled WGS sequence"/>
</dbReference>
<reference evidence="2 3" key="1">
    <citation type="submission" date="2017-03" db="EMBL/GenBank/DDBJ databases">
        <title>Genome analysis of strain PAMC 26577.</title>
        <authorList>
            <person name="Oh H.-M."/>
            <person name="Yang J.-A."/>
        </authorList>
    </citation>
    <scope>NUCLEOTIDE SEQUENCE [LARGE SCALE GENOMIC DNA]</scope>
    <source>
        <strain evidence="2 3">PAMC 26577</strain>
    </source>
</reference>
<evidence type="ECO:0000256" key="1">
    <source>
        <dbReference type="SAM" id="Phobius"/>
    </source>
</evidence>
<evidence type="ECO:0000313" key="3">
    <source>
        <dbReference type="Proteomes" id="UP000195221"/>
    </source>
</evidence>
<organism evidence="2 3">
    <name type="scientific">Caballeronia sordidicola</name>
    <name type="common">Burkholderia sordidicola</name>
    <dbReference type="NCBI Taxonomy" id="196367"/>
    <lineage>
        <taxon>Bacteria</taxon>
        <taxon>Pseudomonadati</taxon>
        <taxon>Pseudomonadota</taxon>
        <taxon>Betaproteobacteria</taxon>
        <taxon>Burkholderiales</taxon>
        <taxon>Burkholderiaceae</taxon>
        <taxon>Caballeronia</taxon>
    </lineage>
</organism>
<dbReference type="AlphaFoldDB" id="A0A242MYT2"/>
<sequence>MHLFVSIVPALAYGLIAWRLSATNRLAWVSGPMLGVLVFFFMGLVVLPHSVITMLPHH</sequence>
<keyword evidence="1" id="KW-0472">Membrane</keyword>